<keyword evidence="2" id="KW-1185">Reference proteome</keyword>
<comment type="caution">
    <text evidence="1">The sequence shown here is derived from an EMBL/GenBank/DDBJ whole genome shotgun (WGS) entry which is preliminary data.</text>
</comment>
<reference evidence="1 2" key="1">
    <citation type="submission" date="2018-02" db="EMBL/GenBank/DDBJ databases">
        <title>Genome sequence of the basidiomycete white-rot fungus Phlebia centrifuga.</title>
        <authorList>
            <person name="Granchi Z."/>
            <person name="Peng M."/>
            <person name="de Vries R.P."/>
            <person name="Hilden K."/>
            <person name="Makela M.R."/>
            <person name="Grigoriev I."/>
            <person name="Riley R."/>
        </authorList>
    </citation>
    <scope>NUCLEOTIDE SEQUENCE [LARGE SCALE GENOMIC DNA]</scope>
    <source>
        <strain evidence="1 2">FBCC195</strain>
    </source>
</reference>
<sequence>MTVVEAAIMGPTPYLLILATRSWVIASVQVPRKLSAGNLVRLFYLFSRFVFGSIPQETSLGRRRLLELGF</sequence>
<gene>
    <name evidence="1" type="ORF">PHLCEN_2v10760</name>
</gene>
<dbReference type="EMBL" id="MLYV02001076">
    <property type="protein sequence ID" value="PSR73468.1"/>
    <property type="molecule type" value="Genomic_DNA"/>
</dbReference>
<name>A0A2R6NM53_9APHY</name>
<accession>A0A2R6NM53</accession>
<dbReference type="AlphaFoldDB" id="A0A2R6NM53"/>
<proteinExistence type="predicted"/>
<organism evidence="1 2">
    <name type="scientific">Hermanssonia centrifuga</name>
    <dbReference type="NCBI Taxonomy" id="98765"/>
    <lineage>
        <taxon>Eukaryota</taxon>
        <taxon>Fungi</taxon>
        <taxon>Dikarya</taxon>
        <taxon>Basidiomycota</taxon>
        <taxon>Agaricomycotina</taxon>
        <taxon>Agaricomycetes</taxon>
        <taxon>Polyporales</taxon>
        <taxon>Meruliaceae</taxon>
        <taxon>Hermanssonia</taxon>
    </lineage>
</organism>
<evidence type="ECO:0000313" key="2">
    <source>
        <dbReference type="Proteomes" id="UP000186601"/>
    </source>
</evidence>
<dbReference type="Proteomes" id="UP000186601">
    <property type="component" value="Unassembled WGS sequence"/>
</dbReference>
<protein>
    <submittedName>
        <fullName evidence="1">Uncharacterized protein</fullName>
    </submittedName>
</protein>
<evidence type="ECO:0000313" key="1">
    <source>
        <dbReference type="EMBL" id="PSR73468.1"/>
    </source>
</evidence>